<gene>
    <name evidence="1" type="ORF">ACFPCY_26595</name>
</gene>
<dbReference type="EMBL" id="JBHSIT010000008">
    <property type="protein sequence ID" value="MFC4910908.1"/>
    <property type="molecule type" value="Genomic_DNA"/>
</dbReference>
<comment type="caution">
    <text evidence="1">The sequence shown here is derived from an EMBL/GenBank/DDBJ whole genome shotgun (WGS) entry which is preliminary data.</text>
</comment>
<reference evidence="2" key="1">
    <citation type="journal article" date="2019" name="Int. J. Syst. Evol. Microbiol.">
        <title>The Global Catalogue of Microorganisms (GCM) 10K type strain sequencing project: providing services to taxonomists for standard genome sequencing and annotation.</title>
        <authorList>
            <consortium name="The Broad Institute Genomics Platform"/>
            <consortium name="The Broad Institute Genome Sequencing Center for Infectious Disease"/>
            <person name="Wu L."/>
            <person name="Ma J."/>
        </authorList>
    </citation>
    <scope>NUCLEOTIDE SEQUENCE [LARGE SCALE GENOMIC DNA]</scope>
    <source>
        <strain evidence="2">KLKA75</strain>
    </source>
</reference>
<evidence type="ECO:0000313" key="2">
    <source>
        <dbReference type="Proteomes" id="UP001595872"/>
    </source>
</evidence>
<dbReference type="RefSeq" id="WP_378259561.1">
    <property type="nucleotide sequence ID" value="NZ_JBHSIT010000008.1"/>
</dbReference>
<sequence length="54" mass="5818">MDLLSVLLAIAAAIWLIRWALRGRGACGRCQGTGVHRGLLSDNRCRRCGGTGQH</sequence>
<proteinExistence type="predicted"/>
<dbReference type="Proteomes" id="UP001595872">
    <property type="component" value="Unassembled WGS sequence"/>
</dbReference>
<organism evidence="1 2">
    <name type="scientific">Actinomadura gamaensis</name>
    <dbReference type="NCBI Taxonomy" id="1763541"/>
    <lineage>
        <taxon>Bacteria</taxon>
        <taxon>Bacillati</taxon>
        <taxon>Actinomycetota</taxon>
        <taxon>Actinomycetes</taxon>
        <taxon>Streptosporangiales</taxon>
        <taxon>Thermomonosporaceae</taxon>
        <taxon>Actinomadura</taxon>
    </lineage>
</organism>
<evidence type="ECO:0008006" key="3">
    <source>
        <dbReference type="Google" id="ProtNLM"/>
    </source>
</evidence>
<name>A0ABV9U361_9ACTN</name>
<accession>A0ABV9U361</accession>
<evidence type="ECO:0000313" key="1">
    <source>
        <dbReference type="EMBL" id="MFC4910908.1"/>
    </source>
</evidence>
<protein>
    <recommendedName>
        <fullName evidence="3">FeoB-associated Cys-rich membrane protein</fullName>
    </recommendedName>
</protein>
<keyword evidence="2" id="KW-1185">Reference proteome</keyword>